<dbReference type="InterPro" id="IPR002347">
    <property type="entry name" value="SDR_fam"/>
</dbReference>
<keyword evidence="2" id="KW-0560">Oxidoreductase</keyword>
<comment type="caution">
    <text evidence="3">The sequence shown here is derived from an EMBL/GenBank/DDBJ whole genome shotgun (WGS) entry which is preliminary data.</text>
</comment>
<evidence type="ECO:0000313" key="4">
    <source>
        <dbReference type="Proteomes" id="UP001610446"/>
    </source>
</evidence>
<dbReference type="InterPro" id="IPR036291">
    <property type="entry name" value="NAD(P)-bd_dom_sf"/>
</dbReference>
<dbReference type="PANTHER" id="PTHR44229">
    <property type="entry name" value="15-HYDROXYPROSTAGLANDIN DEHYDROGENASE [NAD(+)]"/>
    <property type="match status" value="1"/>
</dbReference>
<evidence type="ECO:0000313" key="3">
    <source>
        <dbReference type="EMBL" id="KAL2831024.1"/>
    </source>
</evidence>
<comment type="similarity">
    <text evidence="1">Belongs to the short-chain dehydrogenases/reductases (SDR) family.</text>
</comment>
<accession>A0ABR4ITE0</accession>
<proteinExistence type="inferred from homology"/>
<protein>
    <submittedName>
        <fullName evidence="3">Short chain dehydrogenase/ reductase</fullName>
    </submittedName>
</protein>
<sequence length="308" mass="33387">MPRYPAYKKGVVDCTTPPDLNNVQGKSVVITGGASGMGEQATRAFVAAGAFVTFGDVNETAGRKIEAQLGSNAQFVRCDVTDFESQRELFRRAEANSPSKTVDVAIANAGITGADSIFYGEESGEEPQAPDFKILDVNVNGVIGTCKLARYYFKQHELTPGRDRCFIVMSSAAGYGDVPGGPIYMMSKFAARALMRCIRRTTFLDGIRACALAPWYVDTNLMSPSVVQHAKSKGVKFADAADAAGAMLRIVSDPSVNGRCFTIVNREEAPLGYYDMDVDDYPDGSRADEQQNILLSTSQRIQVRPEDQ</sequence>
<evidence type="ECO:0000256" key="2">
    <source>
        <dbReference type="ARBA" id="ARBA00023002"/>
    </source>
</evidence>
<dbReference type="PRINTS" id="PR00081">
    <property type="entry name" value="GDHRDH"/>
</dbReference>
<organism evidence="3 4">
    <name type="scientific">Aspergillus pseudoustus</name>
    <dbReference type="NCBI Taxonomy" id="1810923"/>
    <lineage>
        <taxon>Eukaryota</taxon>
        <taxon>Fungi</taxon>
        <taxon>Dikarya</taxon>
        <taxon>Ascomycota</taxon>
        <taxon>Pezizomycotina</taxon>
        <taxon>Eurotiomycetes</taxon>
        <taxon>Eurotiomycetidae</taxon>
        <taxon>Eurotiales</taxon>
        <taxon>Aspergillaceae</taxon>
        <taxon>Aspergillus</taxon>
        <taxon>Aspergillus subgen. Nidulantes</taxon>
    </lineage>
</organism>
<dbReference type="Proteomes" id="UP001610446">
    <property type="component" value="Unassembled WGS sequence"/>
</dbReference>
<dbReference type="PANTHER" id="PTHR44229:SF4">
    <property type="entry name" value="15-HYDROXYPROSTAGLANDIN DEHYDROGENASE [NAD(+)]"/>
    <property type="match status" value="1"/>
</dbReference>
<reference evidence="3 4" key="1">
    <citation type="submission" date="2024-07" db="EMBL/GenBank/DDBJ databases">
        <title>Section-level genome sequencing and comparative genomics of Aspergillus sections Usti and Cavernicolus.</title>
        <authorList>
            <consortium name="Lawrence Berkeley National Laboratory"/>
            <person name="Nybo J.L."/>
            <person name="Vesth T.C."/>
            <person name="Theobald S."/>
            <person name="Frisvad J.C."/>
            <person name="Larsen T.O."/>
            <person name="Kjaerboelling I."/>
            <person name="Rothschild-Mancinelli K."/>
            <person name="Lyhne E.K."/>
            <person name="Kogle M.E."/>
            <person name="Barry K."/>
            <person name="Clum A."/>
            <person name="Na H."/>
            <person name="Ledsgaard L."/>
            <person name="Lin J."/>
            <person name="Lipzen A."/>
            <person name="Kuo A."/>
            <person name="Riley R."/>
            <person name="Mondo S."/>
            <person name="Labutti K."/>
            <person name="Haridas S."/>
            <person name="Pangalinan J."/>
            <person name="Salamov A.A."/>
            <person name="Simmons B.A."/>
            <person name="Magnuson J.K."/>
            <person name="Chen J."/>
            <person name="Drula E."/>
            <person name="Henrissat B."/>
            <person name="Wiebenga A."/>
            <person name="Lubbers R.J."/>
            <person name="Gomes A.C."/>
            <person name="Makela M.R."/>
            <person name="Stajich J."/>
            <person name="Grigoriev I.V."/>
            <person name="Mortensen U.H."/>
            <person name="De Vries R.P."/>
            <person name="Baker S.E."/>
            <person name="Andersen M.R."/>
        </authorList>
    </citation>
    <scope>NUCLEOTIDE SEQUENCE [LARGE SCALE GENOMIC DNA]</scope>
    <source>
        <strain evidence="3 4">CBS 123904</strain>
    </source>
</reference>
<dbReference type="Gene3D" id="3.40.50.720">
    <property type="entry name" value="NAD(P)-binding Rossmann-like Domain"/>
    <property type="match status" value="1"/>
</dbReference>
<name>A0ABR4ITE0_9EURO</name>
<evidence type="ECO:0000256" key="1">
    <source>
        <dbReference type="ARBA" id="ARBA00006484"/>
    </source>
</evidence>
<gene>
    <name evidence="3" type="ORF">BJY01DRAFT_254400</name>
</gene>
<dbReference type="SUPFAM" id="SSF51735">
    <property type="entry name" value="NAD(P)-binding Rossmann-fold domains"/>
    <property type="match status" value="1"/>
</dbReference>
<keyword evidence="4" id="KW-1185">Reference proteome</keyword>
<dbReference type="Pfam" id="PF00106">
    <property type="entry name" value="adh_short"/>
    <property type="match status" value="1"/>
</dbReference>
<dbReference type="EMBL" id="JBFXLU010000291">
    <property type="protein sequence ID" value="KAL2831024.1"/>
    <property type="molecule type" value="Genomic_DNA"/>
</dbReference>